<proteinExistence type="inferred from homology"/>
<evidence type="ECO:0000259" key="3">
    <source>
        <dbReference type="PROSITE" id="PS51462"/>
    </source>
</evidence>
<dbReference type="InterPro" id="IPR020084">
    <property type="entry name" value="NUDIX_hydrolase_CS"/>
</dbReference>
<dbReference type="InterPro" id="IPR015797">
    <property type="entry name" value="NUDIX_hydrolase-like_dom_sf"/>
</dbReference>
<dbReference type="PANTHER" id="PTHR11839">
    <property type="entry name" value="UDP/ADP-SUGAR PYROPHOSPHATASE"/>
    <property type="match status" value="1"/>
</dbReference>
<keyword evidence="1 4" id="KW-0378">Hydrolase</keyword>
<dbReference type="PROSITE" id="PS00893">
    <property type="entry name" value="NUDIX_BOX"/>
    <property type="match status" value="1"/>
</dbReference>
<organism evidence="4">
    <name type="scientific">hydrothermal vent metagenome</name>
    <dbReference type="NCBI Taxonomy" id="652676"/>
    <lineage>
        <taxon>unclassified sequences</taxon>
        <taxon>metagenomes</taxon>
        <taxon>ecological metagenomes</taxon>
    </lineage>
</organism>
<dbReference type="CDD" id="cd03671">
    <property type="entry name" value="NUDIX_Ap4A_hydrolase_plant_like"/>
    <property type="match status" value="1"/>
</dbReference>
<dbReference type="PANTHER" id="PTHR11839:SF22">
    <property type="entry name" value="NUDIX HYDROLASE 26, CHLOROPLASTIC"/>
    <property type="match status" value="1"/>
</dbReference>
<dbReference type="AlphaFoldDB" id="A0A3B0TRF3"/>
<feature type="region of interest" description="Disordered" evidence="2">
    <location>
        <begin position="174"/>
        <end position="195"/>
    </location>
</feature>
<dbReference type="GO" id="GO:0019693">
    <property type="term" value="P:ribose phosphate metabolic process"/>
    <property type="evidence" value="ECO:0007669"/>
    <property type="project" value="TreeGrafter"/>
</dbReference>
<dbReference type="GO" id="GO:0008893">
    <property type="term" value="F:guanosine-3',5'-bis(diphosphate) 3'-diphosphatase activity"/>
    <property type="evidence" value="ECO:0007669"/>
    <property type="project" value="TreeGrafter"/>
</dbReference>
<evidence type="ECO:0000256" key="1">
    <source>
        <dbReference type="ARBA" id="ARBA00022801"/>
    </source>
</evidence>
<dbReference type="Gene3D" id="3.90.79.10">
    <property type="entry name" value="Nucleoside Triphosphate Pyrophosphohydrolase"/>
    <property type="match status" value="1"/>
</dbReference>
<dbReference type="NCBIfam" id="NF001938">
    <property type="entry name" value="PRK00714.1-5"/>
    <property type="match status" value="1"/>
</dbReference>
<evidence type="ECO:0000313" key="4">
    <source>
        <dbReference type="EMBL" id="VAW14799.1"/>
    </source>
</evidence>
<evidence type="ECO:0000256" key="2">
    <source>
        <dbReference type="SAM" id="MobiDB-lite"/>
    </source>
</evidence>
<dbReference type="InterPro" id="IPR000086">
    <property type="entry name" value="NUDIX_hydrolase_dom"/>
</dbReference>
<dbReference type="PROSITE" id="PS51462">
    <property type="entry name" value="NUDIX"/>
    <property type="match status" value="1"/>
</dbReference>
<dbReference type="Pfam" id="PF00293">
    <property type="entry name" value="NUDIX"/>
    <property type="match status" value="1"/>
</dbReference>
<dbReference type="GO" id="GO:0034432">
    <property type="term" value="F:bis(5'-adenosyl)-pentaphosphatase activity"/>
    <property type="evidence" value="ECO:0007669"/>
    <property type="project" value="TreeGrafter"/>
</dbReference>
<gene>
    <name evidence="4" type="ORF">MNBD_ALPHA12-854</name>
</gene>
<dbReference type="HAMAP" id="MF_00298">
    <property type="entry name" value="Nudix_RppH"/>
    <property type="match status" value="1"/>
</dbReference>
<sequence length="195" mass="22448">MNKLVNRDDFPYRDNAGVVLFNPRGKVFIGRRMEKPGQQLSRAWQLPQGGIDNGEAPYDAARRELAEETNVSSAQLICPAKDWLSYDFPDGMFNKRLGKKYRGQRQMWYAMLFTGNEDEIDLAAPGDGGHKPEFSEWRWEKLDNLPDLVVEFKRDVYRQLVLWFSDLPDKIRSGEISRENDSQPGFAKKSAGTKQ</sequence>
<dbReference type="SUPFAM" id="SSF55811">
    <property type="entry name" value="Nudix"/>
    <property type="match status" value="1"/>
</dbReference>
<dbReference type="InterPro" id="IPR022927">
    <property type="entry name" value="RppH"/>
</dbReference>
<protein>
    <submittedName>
        <fullName evidence="4">Adenosine (5')-pentaphospho-(5'')-adenosine pyrophosphohydrolase</fullName>
    </submittedName>
</protein>
<reference evidence="4" key="1">
    <citation type="submission" date="2018-06" db="EMBL/GenBank/DDBJ databases">
        <authorList>
            <person name="Zhirakovskaya E."/>
        </authorList>
    </citation>
    <scope>NUCLEOTIDE SEQUENCE</scope>
</reference>
<dbReference type="GO" id="GO:0006753">
    <property type="term" value="P:nucleoside phosphate metabolic process"/>
    <property type="evidence" value="ECO:0007669"/>
    <property type="project" value="TreeGrafter"/>
</dbReference>
<name>A0A3B0TRF3_9ZZZZ</name>
<feature type="domain" description="Nudix hydrolase" evidence="3">
    <location>
        <begin position="11"/>
        <end position="162"/>
    </location>
</feature>
<dbReference type="EMBL" id="UOEO01000017">
    <property type="protein sequence ID" value="VAW14799.1"/>
    <property type="molecule type" value="Genomic_DNA"/>
</dbReference>
<accession>A0A3B0TRF3</accession>